<dbReference type="EMBL" id="CABVMM010000011">
    <property type="protein sequence ID" value="VVV01628.1"/>
    <property type="molecule type" value="Genomic_DNA"/>
</dbReference>
<evidence type="ECO:0000313" key="1">
    <source>
        <dbReference type="EMBL" id="VVV01628.1"/>
    </source>
</evidence>
<sequence>MALTVVWTTQAENGLLEVIDYLERASSVNEILQLENNINEVISLISVNPDLFPLHENLKLRKALIDRNNYIVYRVNTEKDKIEIINFRGTKQKPL</sequence>
<accession>A0AC61YCP8</accession>
<keyword evidence="2" id="KW-1185">Reference proteome</keyword>
<comment type="caution">
    <text evidence="1">The sequence shown here is derived from an EMBL/GenBank/DDBJ whole genome shotgun (WGS) entry which is preliminary data.</text>
</comment>
<evidence type="ECO:0000313" key="2">
    <source>
        <dbReference type="Proteomes" id="UP000356253"/>
    </source>
</evidence>
<name>A0AC61YCP8_9FLAO</name>
<proteinExistence type="predicted"/>
<protein>
    <submittedName>
        <fullName evidence="1">Uncharacterized protein</fullName>
    </submittedName>
</protein>
<gene>
    <name evidence="1" type="ORF">FVB9532_02921</name>
</gene>
<reference evidence="1" key="1">
    <citation type="submission" date="2019-09" db="EMBL/GenBank/DDBJ databases">
        <authorList>
            <person name="Rodrigo-Torres L."/>
            <person name="Arahal R. D."/>
            <person name="Lucena T."/>
        </authorList>
    </citation>
    <scope>NUCLEOTIDE SEQUENCE</scope>
    <source>
        <strain evidence="1">ISS653</strain>
    </source>
</reference>
<dbReference type="Proteomes" id="UP000356253">
    <property type="component" value="Unassembled WGS sequence"/>
</dbReference>
<organism evidence="1 2">
    <name type="scientific">Mesonia oceanica</name>
    <dbReference type="NCBI Taxonomy" id="2687242"/>
    <lineage>
        <taxon>Bacteria</taxon>
        <taxon>Pseudomonadati</taxon>
        <taxon>Bacteroidota</taxon>
        <taxon>Flavobacteriia</taxon>
        <taxon>Flavobacteriales</taxon>
        <taxon>Flavobacteriaceae</taxon>
        <taxon>Mesonia</taxon>
    </lineage>
</organism>